<keyword evidence="15" id="KW-1185">Reference proteome</keyword>
<evidence type="ECO:0000256" key="8">
    <source>
        <dbReference type="ARBA" id="ARBA00022977"/>
    </source>
</evidence>
<dbReference type="Proteomes" id="UP001501490">
    <property type="component" value="Unassembled WGS sequence"/>
</dbReference>
<dbReference type="PANTHER" id="PTHR31528:SF1">
    <property type="entry name" value="4-AMINO-5-HYDROXYMETHYL-2-METHYLPYRIMIDINE PHOSPHATE SYNTHASE THI11-RELATED"/>
    <property type="match status" value="1"/>
</dbReference>
<evidence type="ECO:0000259" key="13">
    <source>
        <dbReference type="Pfam" id="PF09084"/>
    </source>
</evidence>
<dbReference type="RefSeq" id="WP_344808997.1">
    <property type="nucleotide sequence ID" value="NZ_BAABAB010000049.1"/>
</dbReference>
<evidence type="ECO:0000256" key="12">
    <source>
        <dbReference type="SAM" id="SignalP"/>
    </source>
</evidence>
<keyword evidence="6" id="KW-0479">Metal-binding</keyword>
<organism evidence="14 15">
    <name type="scientific">Microlunatus ginsengisoli</name>
    <dbReference type="NCBI Taxonomy" id="363863"/>
    <lineage>
        <taxon>Bacteria</taxon>
        <taxon>Bacillati</taxon>
        <taxon>Actinomycetota</taxon>
        <taxon>Actinomycetes</taxon>
        <taxon>Propionibacteriales</taxon>
        <taxon>Propionibacteriaceae</taxon>
        <taxon>Microlunatus</taxon>
    </lineage>
</organism>
<evidence type="ECO:0000256" key="1">
    <source>
        <dbReference type="ARBA" id="ARBA00003469"/>
    </source>
</evidence>
<comment type="subunit">
    <text evidence="4">Homodimer.</text>
</comment>
<feature type="signal peptide" evidence="12">
    <location>
        <begin position="1"/>
        <end position="24"/>
    </location>
</feature>
<comment type="pathway">
    <text evidence="2">Cofactor biosynthesis; thiamine diphosphate biosynthesis.</text>
</comment>
<keyword evidence="12" id="KW-0732">Signal</keyword>
<accession>A0ABP7AQK5</accession>
<dbReference type="InterPro" id="IPR027939">
    <property type="entry name" value="NMT1/THI5"/>
</dbReference>
<keyword evidence="9" id="KW-0408">Iron</keyword>
<protein>
    <recommendedName>
        <fullName evidence="10">Thiamine pyrimidine synthase</fullName>
    </recommendedName>
</protein>
<comment type="similarity">
    <text evidence="3">Belongs to the NMT1/THI5 family.</text>
</comment>
<name>A0ABP7AQK5_9ACTN</name>
<evidence type="ECO:0000256" key="3">
    <source>
        <dbReference type="ARBA" id="ARBA00009406"/>
    </source>
</evidence>
<dbReference type="SUPFAM" id="SSF53850">
    <property type="entry name" value="Periplasmic binding protein-like II"/>
    <property type="match status" value="1"/>
</dbReference>
<feature type="domain" description="SsuA/THI5-like" evidence="13">
    <location>
        <begin position="53"/>
        <end position="275"/>
    </location>
</feature>
<dbReference type="PROSITE" id="PS51257">
    <property type="entry name" value="PROKAR_LIPOPROTEIN"/>
    <property type="match status" value="1"/>
</dbReference>
<evidence type="ECO:0000256" key="6">
    <source>
        <dbReference type="ARBA" id="ARBA00022723"/>
    </source>
</evidence>
<gene>
    <name evidence="14" type="ORF">GCM10022236_45920</name>
</gene>
<dbReference type="Pfam" id="PF09084">
    <property type="entry name" value="NMT1"/>
    <property type="match status" value="1"/>
</dbReference>
<evidence type="ECO:0000256" key="2">
    <source>
        <dbReference type="ARBA" id="ARBA00004948"/>
    </source>
</evidence>
<evidence type="ECO:0000256" key="7">
    <source>
        <dbReference type="ARBA" id="ARBA00022898"/>
    </source>
</evidence>
<comment type="caution">
    <text evidence="14">The sequence shown here is derived from an EMBL/GenBank/DDBJ whole genome shotgun (WGS) entry which is preliminary data.</text>
</comment>
<comment type="function">
    <text evidence="1">Responsible for the formation of the pyrimidine heterocycle in the thiamine biosynthesis pathway. Catalyzes the formation of hydroxymethylpyrimidine phosphate (HMP-P) from histidine and pyridoxal phosphate (PLP). The protein uses PLP and the active site histidine to form HMP-P, generating an inactive enzyme. The enzyme can only undergo a single turnover, which suggests it is a suicide enzyme.</text>
</comment>
<evidence type="ECO:0000256" key="10">
    <source>
        <dbReference type="ARBA" id="ARBA00033171"/>
    </source>
</evidence>
<dbReference type="PANTHER" id="PTHR31528">
    <property type="entry name" value="4-AMINO-5-HYDROXYMETHYL-2-METHYLPYRIMIDINE PHOSPHATE SYNTHASE THI11-RELATED"/>
    <property type="match status" value="1"/>
</dbReference>
<keyword evidence="7" id="KW-0663">Pyridoxal phosphate</keyword>
<keyword evidence="8" id="KW-0784">Thiamine biosynthesis</keyword>
<proteinExistence type="inferred from homology"/>
<reference evidence="15" key="1">
    <citation type="journal article" date="2019" name="Int. J. Syst. Evol. Microbiol.">
        <title>The Global Catalogue of Microorganisms (GCM) 10K type strain sequencing project: providing services to taxonomists for standard genome sequencing and annotation.</title>
        <authorList>
            <consortium name="The Broad Institute Genomics Platform"/>
            <consortium name="The Broad Institute Genome Sequencing Center for Infectious Disease"/>
            <person name="Wu L."/>
            <person name="Ma J."/>
        </authorList>
    </citation>
    <scope>NUCLEOTIDE SEQUENCE [LARGE SCALE GENOMIC DNA]</scope>
    <source>
        <strain evidence="15">JCM 16929</strain>
    </source>
</reference>
<evidence type="ECO:0000256" key="9">
    <source>
        <dbReference type="ARBA" id="ARBA00023004"/>
    </source>
</evidence>
<dbReference type="InterPro" id="IPR015168">
    <property type="entry name" value="SsuA/THI5"/>
</dbReference>
<sequence>MGSRTRWGLALAASAMLLGVTACGGGGTPSSGDSAGGSEPVKVKLQLQWVAQAQFAGYYAAVDQGYYKDEGLDVQIVEGGPDIVPQDVLSAGDVDYAISWVPKVLGSIEQGAKITDVAQIFERSATTQISFKDKSIADPAQLAGKKVGSWGYGNEWELFAGMQKAGVQLSDIKLIQQAFDMNGFLSGDIDAAQAMTYNEYAQVLETKNPKTGQLYQPSDLNVIDWNKVGTAMLQDAIWANSDRLASDPAYADETTKFIKASIKGWVYARDNPDQAAKIVTAAGSQLGQSHQLWMTNEVNKLIWPSGHGIGMIDDASWKRTVDIALGTKNETGATIISKAPPETAKTNEYVEKALSELKADGVDVDGKGFKPITVQLQEGGN</sequence>
<evidence type="ECO:0000256" key="11">
    <source>
        <dbReference type="ARBA" id="ARBA00048179"/>
    </source>
</evidence>
<dbReference type="EMBL" id="BAABAB010000049">
    <property type="protein sequence ID" value="GAA3638330.1"/>
    <property type="molecule type" value="Genomic_DNA"/>
</dbReference>
<keyword evidence="5" id="KW-0808">Transferase</keyword>
<dbReference type="Gene3D" id="3.40.190.10">
    <property type="entry name" value="Periplasmic binding protein-like II"/>
    <property type="match status" value="2"/>
</dbReference>
<evidence type="ECO:0000256" key="5">
    <source>
        <dbReference type="ARBA" id="ARBA00022679"/>
    </source>
</evidence>
<feature type="chain" id="PRO_5045785081" description="Thiamine pyrimidine synthase" evidence="12">
    <location>
        <begin position="25"/>
        <end position="381"/>
    </location>
</feature>
<comment type="catalytic activity">
    <reaction evidence="11">
        <text>N(6)-(pyridoxal phosphate)-L-lysyl-[4-amino-5-hydroxymethyl-2-methylpyrimidine phosphate synthase] + L-histidyl-[4-amino-5-hydroxymethyl-2-methylpyrimidine phosphate synthase] + 2 Fe(3+) + 4 H2O = L-lysyl-[4-amino-5-hydroxymethyl-2-methylpyrimidine phosphate synthase] + (2S)-2-amino-5-hydroxy-4-oxopentanoyl-[4-amino-5-hydroxymethyl-2-methylpyrimidine phosphate synthase] + 4-amino-2-methyl-5-(phosphooxymethyl)pyrimidine + 3-oxopropanoate + 2 Fe(2+) + 2 H(+)</text>
        <dbReference type="Rhea" id="RHEA:65756"/>
        <dbReference type="Rhea" id="RHEA-COMP:16892"/>
        <dbReference type="Rhea" id="RHEA-COMP:16893"/>
        <dbReference type="Rhea" id="RHEA-COMP:16894"/>
        <dbReference type="Rhea" id="RHEA-COMP:16895"/>
        <dbReference type="ChEBI" id="CHEBI:15377"/>
        <dbReference type="ChEBI" id="CHEBI:15378"/>
        <dbReference type="ChEBI" id="CHEBI:29033"/>
        <dbReference type="ChEBI" id="CHEBI:29034"/>
        <dbReference type="ChEBI" id="CHEBI:29969"/>
        <dbReference type="ChEBI" id="CHEBI:29979"/>
        <dbReference type="ChEBI" id="CHEBI:33190"/>
        <dbReference type="ChEBI" id="CHEBI:58354"/>
        <dbReference type="ChEBI" id="CHEBI:143915"/>
        <dbReference type="ChEBI" id="CHEBI:157692"/>
    </reaction>
    <physiologicalReaction direction="left-to-right" evidence="11">
        <dbReference type="Rhea" id="RHEA:65757"/>
    </physiologicalReaction>
</comment>
<evidence type="ECO:0000313" key="15">
    <source>
        <dbReference type="Proteomes" id="UP001501490"/>
    </source>
</evidence>
<evidence type="ECO:0000313" key="14">
    <source>
        <dbReference type="EMBL" id="GAA3638330.1"/>
    </source>
</evidence>
<evidence type="ECO:0000256" key="4">
    <source>
        <dbReference type="ARBA" id="ARBA00011738"/>
    </source>
</evidence>